<dbReference type="PROSITE" id="PS01224">
    <property type="entry name" value="ARGC"/>
    <property type="match status" value="1"/>
</dbReference>
<dbReference type="HAMAP" id="MF_00150">
    <property type="entry name" value="ArgC_type1"/>
    <property type="match status" value="1"/>
</dbReference>
<proteinExistence type="inferred from homology"/>
<evidence type="ECO:0000256" key="4">
    <source>
        <dbReference type="ARBA" id="ARBA00023002"/>
    </source>
</evidence>
<dbReference type="NCBIfam" id="TIGR01850">
    <property type="entry name" value="argC"/>
    <property type="match status" value="1"/>
</dbReference>
<feature type="domain" description="Semialdehyde dehydrogenase NAD-binding" evidence="7">
    <location>
        <begin position="32"/>
        <end position="175"/>
    </location>
</feature>
<gene>
    <name evidence="5 8" type="primary">argC</name>
    <name evidence="8" type="ORF">VMF7928_03751</name>
</gene>
<dbReference type="InterPro" id="IPR000706">
    <property type="entry name" value="AGPR_type-1"/>
</dbReference>
<evidence type="ECO:0000313" key="8">
    <source>
        <dbReference type="EMBL" id="CAH0541685.1"/>
    </source>
</evidence>
<keyword evidence="2 5" id="KW-0028">Amino-acid biosynthesis</keyword>
<evidence type="ECO:0000256" key="1">
    <source>
        <dbReference type="ARBA" id="ARBA00022571"/>
    </source>
</evidence>
<comment type="pathway">
    <text evidence="5">Amino-acid biosynthesis; L-arginine biosynthesis; N(2)-acetyl-L-ornithine from L-glutamate: step 3/4.</text>
</comment>
<dbReference type="InterPro" id="IPR058924">
    <property type="entry name" value="AGPR_dimerisation_dom"/>
</dbReference>
<feature type="active site" evidence="5 6">
    <location>
        <position position="183"/>
    </location>
</feature>
<dbReference type="PANTHER" id="PTHR32338:SF10">
    <property type="entry name" value="N-ACETYL-GAMMA-GLUTAMYL-PHOSPHATE REDUCTASE, CHLOROPLASTIC-RELATED"/>
    <property type="match status" value="1"/>
</dbReference>
<comment type="function">
    <text evidence="5">Catalyzes the NADPH-dependent reduction of N-acetyl-5-glutamyl phosphate to yield N-acetyl-L-glutamate 5-semialdehyde.</text>
</comment>
<dbReference type="CDD" id="cd17895">
    <property type="entry name" value="AGPR_1_N"/>
    <property type="match status" value="1"/>
</dbReference>
<evidence type="ECO:0000259" key="7">
    <source>
        <dbReference type="SMART" id="SM00859"/>
    </source>
</evidence>
<dbReference type="EMBL" id="CAKLDM010000002">
    <property type="protein sequence ID" value="CAH0541685.1"/>
    <property type="molecule type" value="Genomic_DNA"/>
</dbReference>
<evidence type="ECO:0000256" key="3">
    <source>
        <dbReference type="ARBA" id="ARBA00022857"/>
    </source>
</evidence>
<sequence>MNKNTKYRILIALKVTRWQLKCNGNGTFEMLNTIIIGASGYTGCELALMVEKHPELTLTGLYVSANSVDAGKPISELHGKLLGVVDMPIEGLTDVEGVASKADVVFLATAHEVSHDLAPLFLSSGCQVFDLSGAFRVKAEQFYPQYYCFEHQYEEWLDKSAYGLAEWNKEAIQHAQLVAVAGCYPTASQLAMRPLLEKGLIDSAQWPVINATSGVSGAGRKAATTNSFCEVSLKPYGVFNHRHQPEISNHLDCDVIFTPHLGNFKRGILATITMKLADGVSKQQVNSAFESAYSSQPCVRVTADSMPSIQDVENTPFCNIGWQVSGQHIIVVSAIDNLLKGASSQAMQCLNIHYGFSEMTALI</sequence>
<keyword evidence="1 5" id="KW-0055">Arginine biosynthesis</keyword>
<dbReference type="Pfam" id="PF22698">
    <property type="entry name" value="Semialdhyde_dhC_1"/>
    <property type="match status" value="1"/>
</dbReference>
<dbReference type="Pfam" id="PF01118">
    <property type="entry name" value="Semialdhyde_dh"/>
    <property type="match status" value="1"/>
</dbReference>
<keyword evidence="5" id="KW-0963">Cytoplasm</keyword>
<accession>A0ABN8EC17</accession>
<reference evidence="8" key="1">
    <citation type="submission" date="2021-11" db="EMBL/GenBank/DDBJ databases">
        <authorList>
            <person name="Rodrigo-Torres L."/>
            <person name="Arahal R. D."/>
            <person name="Lucena T."/>
        </authorList>
    </citation>
    <scope>NUCLEOTIDE SEQUENCE</scope>
    <source>
        <strain evidence="8">CECT 7928</strain>
    </source>
</reference>
<evidence type="ECO:0000256" key="6">
    <source>
        <dbReference type="PROSITE-ProRule" id="PRU10010"/>
    </source>
</evidence>
<dbReference type="InterPro" id="IPR036291">
    <property type="entry name" value="NAD(P)-bd_dom_sf"/>
</dbReference>
<evidence type="ECO:0000313" key="9">
    <source>
        <dbReference type="Proteomes" id="UP000838748"/>
    </source>
</evidence>
<dbReference type="Gene3D" id="3.40.50.720">
    <property type="entry name" value="NAD(P)-binding Rossmann-like Domain"/>
    <property type="match status" value="1"/>
</dbReference>
<dbReference type="InterPro" id="IPR023013">
    <property type="entry name" value="AGPR_AS"/>
</dbReference>
<keyword evidence="4 5" id="KW-0560">Oxidoreductase</keyword>
<dbReference type="InterPro" id="IPR000534">
    <property type="entry name" value="Semialdehyde_DH_NAD-bd"/>
</dbReference>
<comment type="subcellular location">
    <subcellularLocation>
        <location evidence="5">Cytoplasm</location>
    </subcellularLocation>
</comment>
<dbReference type="SUPFAM" id="SSF55347">
    <property type="entry name" value="Glyceraldehyde-3-phosphate dehydrogenase-like, C-terminal domain"/>
    <property type="match status" value="1"/>
</dbReference>
<dbReference type="Gene3D" id="3.30.360.10">
    <property type="entry name" value="Dihydrodipicolinate Reductase, domain 2"/>
    <property type="match status" value="1"/>
</dbReference>
<keyword evidence="3 5" id="KW-0521">NADP</keyword>
<comment type="catalytic activity">
    <reaction evidence="5">
        <text>N-acetyl-L-glutamate 5-semialdehyde + phosphate + NADP(+) = N-acetyl-L-glutamyl 5-phosphate + NADPH + H(+)</text>
        <dbReference type="Rhea" id="RHEA:21588"/>
        <dbReference type="ChEBI" id="CHEBI:15378"/>
        <dbReference type="ChEBI" id="CHEBI:29123"/>
        <dbReference type="ChEBI" id="CHEBI:43474"/>
        <dbReference type="ChEBI" id="CHEBI:57783"/>
        <dbReference type="ChEBI" id="CHEBI:57936"/>
        <dbReference type="ChEBI" id="CHEBI:58349"/>
        <dbReference type="EC" id="1.2.1.38"/>
    </reaction>
</comment>
<dbReference type="Proteomes" id="UP000838748">
    <property type="component" value="Unassembled WGS sequence"/>
</dbReference>
<dbReference type="PANTHER" id="PTHR32338">
    <property type="entry name" value="N-ACETYL-GAMMA-GLUTAMYL-PHOSPHATE REDUCTASE, CHLOROPLASTIC-RELATED-RELATED"/>
    <property type="match status" value="1"/>
</dbReference>
<protein>
    <recommendedName>
        <fullName evidence="5">N-acetyl-gamma-glutamyl-phosphate reductase</fullName>
        <shortName evidence="5">AGPR</shortName>
        <ecNumber evidence="5">1.2.1.38</ecNumber>
    </recommendedName>
    <alternativeName>
        <fullName evidence="5">N-acetyl-glutamate semialdehyde dehydrogenase</fullName>
        <shortName evidence="5">NAGSA dehydrogenase</shortName>
    </alternativeName>
</protein>
<dbReference type="CDD" id="cd23934">
    <property type="entry name" value="AGPR_1_C"/>
    <property type="match status" value="1"/>
</dbReference>
<dbReference type="SUPFAM" id="SSF51735">
    <property type="entry name" value="NAD(P)-binding Rossmann-fold domains"/>
    <property type="match status" value="1"/>
</dbReference>
<comment type="caution">
    <text evidence="8">The sequence shown here is derived from an EMBL/GenBank/DDBJ whole genome shotgun (WGS) entry which is preliminary data.</text>
</comment>
<dbReference type="GO" id="GO:0003942">
    <property type="term" value="F:N-acetyl-gamma-glutamyl-phosphate reductase activity"/>
    <property type="evidence" value="ECO:0007669"/>
    <property type="project" value="UniProtKB-EC"/>
</dbReference>
<organism evidence="8 9">
    <name type="scientific">Vibrio marisflavi CECT 7928</name>
    <dbReference type="NCBI Taxonomy" id="634439"/>
    <lineage>
        <taxon>Bacteria</taxon>
        <taxon>Pseudomonadati</taxon>
        <taxon>Pseudomonadota</taxon>
        <taxon>Gammaproteobacteria</taxon>
        <taxon>Vibrionales</taxon>
        <taxon>Vibrionaceae</taxon>
        <taxon>Vibrio</taxon>
    </lineage>
</organism>
<dbReference type="EC" id="1.2.1.38" evidence="5"/>
<name>A0ABN8EC17_9VIBR</name>
<evidence type="ECO:0000256" key="2">
    <source>
        <dbReference type="ARBA" id="ARBA00022605"/>
    </source>
</evidence>
<comment type="similarity">
    <text evidence="5">Belongs to the NAGSA dehydrogenase family. Type 1 subfamily.</text>
</comment>
<dbReference type="SMART" id="SM00859">
    <property type="entry name" value="Semialdhyde_dh"/>
    <property type="match status" value="1"/>
</dbReference>
<keyword evidence="9" id="KW-1185">Reference proteome</keyword>
<evidence type="ECO:0000256" key="5">
    <source>
        <dbReference type="HAMAP-Rule" id="MF_00150"/>
    </source>
</evidence>
<dbReference type="InterPro" id="IPR050085">
    <property type="entry name" value="AGPR"/>
</dbReference>